<dbReference type="KEGG" id="vmo:VMUT_1351"/>
<dbReference type="RefSeq" id="WP_013604718.1">
    <property type="nucleotide sequence ID" value="NC_015151.1"/>
</dbReference>
<feature type="domain" description="Glutamine amidotransferase type-2" evidence="1">
    <location>
        <begin position="2"/>
        <end position="271"/>
    </location>
</feature>
<dbReference type="EMBL" id="CP002529">
    <property type="protein sequence ID" value="ADY01556.1"/>
    <property type="molecule type" value="Genomic_DNA"/>
</dbReference>
<proteinExistence type="predicted"/>
<accession>F0QSN9</accession>
<evidence type="ECO:0000313" key="3">
    <source>
        <dbReference type="Proteomes" id="UP000007485"/>
    </source>
</evidence>
<keyword evidence="3" id="KW-1185">Reference proteome</keyword>
<dbReference type="Proteomes" id="UP000007485">
    <property type="component" value="Chromosome"/>
</dbReference>
<protein>
    <submittedName>
        <fullName evidence="2">Glutamine amidotransferase-like protein</fullName>
    </submittedName>
</protein>
<sequence>MCRVFVFSSNGSASELVINGLSALRNSAQADPMGPSGVINHSDGWGFTVVSYGVSTALKWYYRSLTPIYKDDNYQSLGMVIGRLLMSGESYGIFHVLNAADKKLIRIENVHPSMVYTRDGELHVVHNGVVNKYALFEILRREYGVELNVDDASDTYVLTHLIASMYNEVGDLESTIKELAGLLREINGVESALNTGILLIKPCCAELFITTMYNSDVINNERRRRYYNLFIGRLNNGVFAASSTLVRAYGLAKLGDTRELEPGTGELIYCRLSTSDFNCSKA</sequence>
<dbReference type="InterPro" id="IPR017932">
    <property type="entry name" value="GATase_2_dom"/>
</dbReference>
<dbReference type="Pfam" id="PF13522">
    <property type="entry name" value="GATase_6"/>
    <property type="match status" value="1"/>
</dbReference>
<dbReference type="PANTHER" id="PTHR42824:SF1">
    <property type="entry name" value="GLUTAMINE AMIDOTRANSFERASE YAFJ-RELATED"/>
    <property type="match status" value="1"/>
</dbReference>
<gene>
    <name evidence="2" type="ordered locus">VMUT_1351</name>
</gene>
<reference evidence="2 3" key="1">
    <citation type="journal article" date="2011" name="J. Bacteriol.">
        <title>Complete genome sequence of 'Vulcanisaeta moutnovskia' strain 768-28, a novel member of the hyperthermophilic crenarchaeal genus vulcanisaeta.</title>
        <authorList>
            <person name="Gumerov V.M."/>
            <person name="Mardanov A.V."/>
            <person name="Beletsky A.V."/>
            <person name="Prokofeva M.I."/>
            <person name="Bonch-Osmolovskaya E.A."/>
            <person name="Ravin N.V."/>
            <person name="Skryabin K.G."/>
        </authorList>
    </citation>
    <scope>NUCLEOTIDE SEQUENCE [LARGE SCALE GENOMIC DNA]</scope>
    <source>
        <strain evidence="2 3">768-28</strain>
    </source>
</reference>
<name>F0QSN9_VULM7</name>
<dbReference type="PANTHER" id="PTHR42824">
    <property type="entry name" value="GLUTAMINE AMIDOTRANSFERASE"/>
    <property type="match status" value="1"/>
</dbReference>
<dbReference type="SUPFAM" id="SSF56235">
    <property type="entry name" value="N-terminal nucleophile aminohydrolases (Ntn hydrolases)"/>
    <property type="match status" value="1"/>
</dbReference>
<dbReference type="GO" id="GO:0016740">
    <property type="term" value="F:transferase activity"/>
    <property type="evidence" value="ECO:0007669"/>
    <property type="project" value="UniProtKB-KW"/>
</dbReference>
<dbReference type="STRING" id="985053.VMUT_1351"/>
<dbReference type="GeneID" id="10289003"/>
<dbReference type="AlphaFoldDB" id="F0QSN9"/>
<dbReference type="OrthoDB" id="350529at2157"/>
<dbReference type="eggNOG" id="arCOG03639">
    <property type="taxonomic scope" value="Archaea"/>
</dbReference>
<evidence type="ECO:0000259" key="1">
    <source>
        <dbReference type="PROSITE" id="PS51278"/>
    </source>
</evidence>
<evidence type="ECO:0000313" key="2">
    <source>
        <dbReference type="EMBL" id="ADY01556.1"/>
    </source>
</evidence>
<dbReference type="Gene3D" id="3.60.20.10">
    <property type="entry name" value="Glutamine Phosphoribosylpyrophosphate, subunit 1, domain 1"/>
    <property type="match status" value="1"/>
</dbReference>
<dbReference type="HOGENOM" id="CLU_086262_0_0_2"/>
<organism evidence="2 3">
    <name type="scientific">Vulcanisaeta moutnovskia (strain 768-28)</name>
    <dbReference type="NCBI Taxonomy" id="985053"/>
    <lineage>
        <taxon>Archaea</taxon>
        <taxon>Thermoproteota</taxon>
        <taxon>Thermoprotei</taxon>
        <taxon>Thermoproteales</taxon>
        <taxon>Thermoproteaceae</taxon>
        <taxon>Vulcanisaeta</taxon>
    </lineage>
</organism>
<dbReference type="PROSITE" id="PS51278">
    <property type="entry name" value="GATASE_TYPE_2"/>
    <property type="match status" value="1"/>
</dbReference>
<dbReference type="InterPro" id="IPR029055">
    <property type="entry name" value="Ntn_hydrolases_N"/>
</dbReference>